<keyword evidence="2" id="KW-1185">Reference proteome</keyword>
<accession>I0K710</accession>
<organism evidence="1 2">
    <name type="scientific">Fibrella aestuarina BUZ 2</name>
    <dbReference type="NCBI Taxonomy" id="1166018"/>
    <lineage>
        <taxon>Bacteria</taxon>
        <taxon>Pseudomonadati</taxon>
        <taxon>Bacteroidota</taxon>
        <taxon>Cytophagia</taxon>
        <taxon>Cytophagales</taxon>
        <taxon>Spirosomataceae</taxon>
        <taxon>Fibrella</taxon>
    </lineage>
</organism>
<evidence type="ECO:0000313" key="1">
    <source>
        <dbReference type="EMBL" id="CCG99913.1"/>
    </source>
</evidence>
<dbReference type="AlphaFoldDB" id="I0K710"/>
<dbReference type="EMBL" id="HE796683">
    <property type="protein sequence ID" value="CCG99913.1"/>
    <property type="molecule type" value="Genomic_DNA"/>
</dbReference>
<dbReference type="KEGG" id="fae:FAES_1904"/>
<reference evidence="1 2" key="1">
    <citation type="journal article" date="2012" name="J. Bacteriol.">
        <title>Genome Sequence of Fibrella aestuarina BUZ 2T, a Filamentous Marine Bacterium.</title>
        <authorList>
            <person name="Filippini M."/>
            <person name="Qi W."/>
            <person name="Blom J."/>
            <person name="Goesmann A."/>
            <person name="Smits T.H."/>
            <person name="Bagheri H.C."/>
        </authorList>
    </citation>
    <scope>NUCLEOTIDE SEQUENCE [LARGE SCALE GENOMIC DNA]</scope>
    <source>
        <strain evidence="2">BUZ 2T</strain>
    </source>
</reference>
<name>I0K710_9BACT</name>
<dbReference type="Proteomes" id="UP000011058">
    <property type="component" value="Chromosome"/>
</dbReference>
<evidence type="ECO:0000313" key="2">
    <source>
        <dbReference type="Proteomes" id="UP000011058"/>
    </source>
</evidence>
<dbReference type="Gene3D" id="2.170.16.10">
    <property type="entry name" value="Hedgehog/Intein (Hint) domain"/>
    <property type="match status" value="1"/>
</dbReference>
<sequence>MAVGQEVVRSDGQWVAVTQVDHQTELTEPMVVYNIEVANAYTYFVGKWM</sequence>
<gene>
    <name evidence="1" type="ORF">FAES_1904</name>
</gene>
<proteinExistence type="predicted"/>
<dbReference type="HOGENOM" id="CLU_3135908_0_0_10"/>
<protein>
    <submittedName>
        <fullName evidence="1">Uncharacterized protein</fullName>
    </submittedName>
</protein>